<evidence type="ECO:0000256" key="1">
    <source>
        <dbReference type="ARBA" id="ARBA00022679"/>
    </source>
</evidence>
<comment type="similarity">
    <text evidence="3">Belongs to the acetyltransferase family. RimJ subfamily.</text>
</comment>
<dbReference type="InterPro" id="IPR016181">
    <property type="entry name" value="Acyl_CoA_acyltransferase"/>
</dbReference>
<dbReference type="Proteomes" id="UP001168380">
    <property type="component" value="Unassembled WGS sequence"/>
</dbReference>
<comment type="caution">
    <text evidence="5">The sequence shown here is derived from an EMBL/GenBank/DDBJ whole genome shotgun (WGS) entry which is preliminary data.</text>
</comment>
<gene>
    <name evidence="5" type="ORF">QWI16_07075</name>
</gene>
<dbReference type="PANTHER" id="PTHR43792">
    <property type="entry name" value="GNAT FAMILY, PUTATIVE (AFU_ORTHOLOGUE AFUA_3G00765)-RELATED-RELATED"/>
    <property type="match status" value="1"/>
</dbReference>
<dbReference type="PROSITE" id="PS51186">
    <property type="entry name" value="GNAT"/>
    <property type="match status" value="1"/>
</dbReference>
<organism evidence="5 6">
    <name type="scientific">Gilvimarinus algae</name>
    <dbReference type="NCBI Taxonomy" id="3058037"/>
    <lineage>
        <taxon>Bacteria</taxon>
        <taxon>Pseudomonadati</taxon>
        <taxon>Pseudomonadota</taxon>
        <taxon>Gammaproteobacteria</taxon>
        <taxon>Cellvibrionales</taxon>
        <taxon>Cellvibrionaceae</taxon>
        <taxon>Gilvimarinus</taxon>
    </lineage>
</organism>
<dbReference type="RefSeq" id="WP_302712087.1">
    <property type="nucleotide sequence ID" value="NZ_JAULRT010000047.1"/>
</dbReference>
<name>A0ABT8TCW9_9GAMM</name>
<dbReference type="InterPro" id="IPR051531">
    <property type="entry name" value="N-acetyltransferase"/>
</dbReference>
<dbReference type="InterPro" id="IPR000182">
    <property type="entry name" value="GNAT_dom"/>
</dbReference>
<feature type="domain" description="N-acetyltransferase" evidence="4">
    <location>
        <begin position="21"/>
        <end position="177"/>
    </location>
</feature>
<keyword evidence="1" id="KW-0808">Transferase</keyword>
<proteinExistence type="inferred from homology"/>
<accession>A0ABT8TCW9</accession>
<dbReference type="EMBL" id="JAULRT010000047">
    <property type="protein sequence ID" value="MDO3381935.1"/>
    <property type="molecule type" value="Genomic_DNA"/>
</dbReference>
<dbReference type="Pfam" id="PF13302">
    <property type="entry name" value="Acetyltransf_3"/>
    <property type="match status" value="1"/>
</dbReference>
<evidence type="ECO:0000259" key="4">
    <source>
        <dbReference type="PROSITE" id="PS51186"/>
    </source>
</evidence>
<evidence type="ECO:0000313" key="5">
    <source>
        <dbReference type="EMBL" id="MDO3381935.1"/>
    </source>
</evidence>
<dbReference type="PANTHER" id="PTHR43792:SF8">
    <property type="entry name" value="[RIBOSOMAL PROTEIN US5]-ALANINE N-ACETYLTRANSFERASE"/>
    <property type="match status" value="1"/>
</dbReference>
<keyword evidence="2" id="KW-0012">Acyltransferase</keyword>
<evidence type="ECO:0000313" key="6">
    <source>
        <dbReference type="Proteomes" id="UP001168380"/>
    </source>
</evidence>
<evidence type="ECO:0000256" key="2">
    <source>
        <dbReference type="ARBA" id="ARBA00023315"/>
    </source>
</evidence>
<evidence type="ECO:0000256" key="3">
    <source>
        <dbReference type="ARBA" id="ARBA00038502"/>
    </source>
</evidence>
<protein>
    <submittedName>
        <fullName evidence="5">GNAT family N-acetyltransferase</fullName>
    </submittedName>
</protein>
<sequence length="177" mass="19844">MVFWTAMDHYLSKEIEDVGRLYLRPIALKDAPRIAELAGHPEVASWTSNIPHPYQLGDAKSWIKKTHADPLRQPFAIITEGKLLGCVSYWENNDGNMEIGYWVGRPYWGAGIASQALKQLLKSEPELSASPLVIARVMKGNMASQRVLIKNGFRSEKPCSITKAGKEIDGLVFHLRK</sequence>
<keyword evidence="6" id="KW-1185">Reference proteome</keyword>
<reference evidence="5" key="1">
    <citation type="submission" date="2023-07" db="EMBL/GenBank/DDBJ databases">
        <title>Gilvimarinus algae sp. nov., isolated from the surface of Kelp.</title>
        <authorList>
            <person name="Sun Y.Y."/>
            <person name="Gong Y."/>
            <person name="Du Z.J."/>
        </authorList>
    </citation>
    <scope>NUCLEOTIDE SEQUENCE</scope>
    <source>
        <strain evidence="5">SDUM040014</strain>
    </source>
</reference>
<dbReference type="Gene3D" id="3.40.630.30">
    <property type="match status" value="1"/>
</dbReference>
<dbReference type="SUPFAM" id="SSF55729">
    <property type="entry name" value="Acyl-CoA N-acyltransferases (Nat)"/>
    <property type="match status" value="1"/>
</dbReference>